<evidence type="ECO:0000313" key="1">
    <source>
        <dbReference type="EMBL" id="MBE1559753.1"/>
    </source>
</evidence>
<accession>A0ABR9KDF9</accession>
<keyword evidence="2" id="KW-1185">Reference proteome</keyword>
<dbReference type="RefSeq" id="WP_192774978.1">
    <property type="nucleotide sequence ID" value="NZ_BAAASY010000005.1"/>
</dbReference>
<protein>
    <submittedName>
        <fullName evidence="1">Uncharacterized protein</fullName>
    </submittedName>
</protein>
<evidence type="ECO:0000313" key="2">
    <source>
        <dbReference type="Proteomes" id="UP000661607"/>
    </source>
</evidence>
<reference evidence="1 2" key="1">
    <citation type="submission" date="2020-10" db="EMBL/GenBank/DDBJ databases">
        <title>Sequencing the genomes of 1000 actinobacteria strains.</title>
        <authorList>
            <person name="Klenk H.-P."/>
        </authorList>
    </citation>
    <scope>NUCLEOTIDE SEQUENCE [LARGE SCALE GENOMIC DNA]</scope>
    <source>
        <strain evidence="1 2">DSM 43748</strain>
    </source>
</reference>
<organism evidence="1 2">
    <name type="scientific">Nonomuraea africana</name>
    <dbReference type="NCBI Taxonomy" id="46171"/>
    <lineage>
        <taxon>Bacteria</taxon>
        <taxon>Bacillati</taxon>
        <taxon>Actinomycetota</taxon>
        <taxon>Actinomycetes</taxon>
        <taxon>Streptosporangiales</taxon>
        <taxon>Streptosporangiaceae</taxon>
        <taxon>Nonomuraea</taxon>
    </lineage>
</organism>
<proteinExistence type="predicted"/>
<gene>
    <name evidence="1" type="ORF">H4W81_002532</name>
</gene>
<name>A0ABR9KDF9_9ACTN</name>
<dbReference type="Proteomes" id="UP000661607">
    <property type="component" value="Unassembled WGS sequence"/>
</dbReference>
<dbReference type="EMBL" id="JADBEF010000001">
    <property type="protein sequence ID" value="MBE1559753.1"/>
    <property type="molecule type" value="Genomic_DNA"/>
</dbReference>
<sequence>MDGFASWVVEQPDPVAEQYRHDVAGDVLVVQGVDVGAVGARRERGGASSDRGDPGLVLVTTFRIRSFLSLS</sequence>
<comment type="caution">
    <text evidence="1">The sequence shown here is derived from an EMBL/GenBank/DDBJ whole genome shotgun (WGS) entry which is preliminary data.</text>
</comment>